<feature type="repeat" description="TPR" evidence="3">
    <location>
        <begin position="513"/>
        <end position="546"/>
    </location>
</feature>
<dbReference type="AlphaFoldDB" id="A0A518K941"/>
<protein>
    <submittedName>
        <fullName evidence="4">Type I phosphodiesterase / nucleotide pyrophosphatase</fullName>
    </submittedName>
</protein>
<dbReference type="InterPro" id="IPR011990">
    <property type="entry name" value="TPR-like_helical_dom_sf"/>
</dbReference>
<evidence type="ECO:0000256" key="2">
    <source>
        <dbReference type="ARBA" id="ARBA00022803"/>
    </source>
</evidence>
<dbReference type="Gene3D" id="3.40.720.10">
    <property type="entry name" value="Alkaline Phosphatase, subunit A"/>
    <property type="match status" value="1"/>
</dbReference>
<dbReference type="Pfam" id="PF14559">
    <property type="entry name" value="TPR_19"/>
    <property type="match status" value="1"/>
</dbReference>
<dbReference type="InterPro" id="IPR017850">
    <property type="entry name" value="Alkaline_phosphatase_core_sf"/>
</dbReference>
<dbReference type="SUPFAM" id="SSF48452">
    <property type="entry name" value="TPR-like"/>
    <property type="match status" value="1"/>
</dbReference>
<organism evidence="4 5">
    <name type="scientific">Botrimarina mediterranea</name>
    <dbReference type="NCBI Taxonomy" id="2528022"/>
    <lineage>
        <taxon>Bacteria</taxon>
        <taxon>Pseudomonadati</taxon>
        <taxon>Planctomycetota</taxon>
        <taxon>Planctomycetia</taxon>
        <taxon>Pirellulales</taxon>
        <taxon>Lacipirellulaceae</taxon>
        <taxon>Botrimarina</taxon>
    </lineage>
</organism>
<proteinExistence type="predicted"/>
<dbReference type="SMART" id="SM00028">
    <property type="entry name" value="TPR"/>
    <property type="match status" value="4"/>
</dbReference>
<dbReference type="RefSeq" id="WP_145112592.1">
    <property type="nucleotide sequence ID" value="NZ_CP036349.1"/>
</dbReference>
<dbReference type="Proteomes" id="UP000316426">
    <property type="component" value="Chromosome"/>
</dbReference>
<reference evidence="4 5" key="1">
    <citation type="submission" date="2019-02" db="EMBL/GenBank/DDBJ databases">
        <title>Deep-cultivation of Planctomycetes and their phenomic and genomic characterization uncovers novel biology.</title>
        <authorList>
            <person name="Wiegand S."/>
            <person name="Jogler M."/>
            <person name="Boedeker C."/>
            <person name="Pinto D."/>
            <person name="Vollmers J."/>
            <person name="Rivas-Marin E."/>
            <person name="Kohn T."/>
            <person name="Peeters S.H."/>
            <person name="Heuer A."/>
            <person name="Rast P."/>
            <person name="Oberbeckmann S."/>
            <person name="Bunk B."/>
            <person name="Jeske O."/>
            <person name="Meyerdierks A."/>
            <person name="Storesund J.E."/>
            <person name="Kallscheuer N."/>
            <person name="Luecker S."/>
            <person name="Lage O.M."/>
            <person name="Pohl T."/>
            <person name="Merkel B.J."/>
            <person name="Hornburger P."/>
            <person name="Mueller R.-W."/>
            <person name="Bruemmer F."/>
            <person name="Labrenz M."/>
            <person name="Spormann A.M."/>
            <person name="Op den Camp H."/>
            <person name="Overmann J."/>
            <person name="Amann R."/>
            <person name="Jetten M.S.M."/>
            <person name="Mascher T."/>
            <person name="Medema M.H."/>
            <person name="Devos D.P."/>
            <person name="Kaster A.-K."/>
            <person name="Ovreas L."/>
            <person name="Rohde M."/>
            <person name="Galperin M.Y."/>
            <person name="Jogler C."/>
        </authorList>
    </citation>
    <scope>NUCLEOTIDE SEQUENCE [LARGE SCALE GENOMIC DNA]</scope>
    <source>
        <strain evidence="4 5">Spa11</strain>
    </source>
</reference>
<name>A0A518K941_9BACT</name>
<dbReference type="KEGG" id="bmei:Spa11_24980"/>
<keyword evidence="2 3" id="KW-0802">TPR repeat</keyword>
<evidence type="ECO:0000256" key="1">
    <source>
        <dbReference type="ARBA" id="ARBA00022737"/>
    </source>
</evidence>
<dbReference type="InterPro" id="IPR002591">
    <property type="entry name" value="Phosphodiest/P_Trfase"/>
</dbReference>
<sequence length="630" mass="68562">MGLAKRVLLIGWAGADWSMVHPLLDAGDMPCLEGLVNTGSIGRIATLQPGVGPLVWSSIATGVRPARHGVTGYLRRKGDAATPMSGGDRTAPAFWDICSAAGLTTHIVNWPTYPAEPACGAFVSHLFTRSSGHLAEPWSDLPRGVTPGLEDVLAPLRIDPRELGPAELLPFVPRADRVDQECDPGLAILAGRLADAASAHAMATALLDSDWQVAAVVYDLIDRLGHAFMRFHPPKGQVTQRSFDLYRGVMTQAYRFCDQMLGRLLQLAGEDMHVMLFSDHGLRSAQGRPARQSTGRGDTQWHSPFGLLAIRGPGIHADRWVWGGNLLDICPTVLHLLGMPTEGLDGRVLEDALETPPSAAVPSRLVTTDPQRRLDPLNVREADALRQWLVDDGYAREETLQSKHAAQMADDACAFNLAQSHLQFGDYATALRLLLDCHRRRPEVAAYAITAARCHAALGDLDAAQRLVESVIEHDAPSWLGDRLRGQLLAAEGQLELALERLLLSESVEPRQAGVNAEIGTIYDRLGRTDEARRAFHKELRVHSNDATALRGLGKLSLAEGDNDAALEWLLSSASSQEVCPETHYLLAKTLKEMGRLLDALRAVEKALRQAPTYAEAIELSYILAEHCAK</sequence>
<evidence type="ECO:0000313" key="4">
    <source>
        <dbReference type="EMBL" id="QDV74297.1"/>
    </source>
</evidence>
<evidence type="ECO:0000256" key="3">
    <source>
        <dbReference type="PROSITE-ProRule" id="PRU00339"/>
    </source>
</evidence>
<dbReference type="PANTHER" id="PTHR45586">
    <property type="entry name" value="TPR REPEAT-CONTAINING PROTEIN PA4667"/>
    <property type="match status" value="1"/>
</dbReference>
<dbReference type="PROSITE" id="PS50005">
    <property type="entry name" value="TPR"/>
    <property type="match status" value="1"/>
</dbReference>
<dbReference type="Pfam" id="PF13432">
    <property type="entry name" value="TPR_16"/>
    <property type="match status" value="1"/>
</dbReference>
<dbReference type="SUPFAM" id="SSF53649">
    <property type="entry name" value="Alkaline phosphatase-like"/>
    <property type="match status" value="1"/>
</dbReference>
<accession>A0A518K941</accession>
<keyword evidence="1" id="KW-0677">Repeat</keyword>
<dbReference type="InterPro" id="IPR019734">
    <property type="entry name" value="TPR_rpt"/>
</dbReference>
<gene>
    <name evidence="4" type="ORF">Spa11_24980</name>
</gene>
<evidence type="ECO:0000313" key="5">
    <source>
        <dbReference type="Proteomes" id="UP000316426"/>
    </source>
</evidence>
<dbReference type="InterPro" id="IPR051012">
    <property type="entry name" value="CellSynth/LPSAsmb/PSIAsmb"/>
</dbReference>
<dbReference type="PANTHER" id="PTHR45586:SF1">
    <property type="entry name" value="LIPOPOLYSACCHARIDE ASSEMBLY PROTEIN B"/>
    <property type="match status" value="1"/>
</dbReference>
<keyword evidence="5" id="KW-1185">Reference proteome</keyword>
<dbReference type="Gene3D" id="1.25.40.10">
    <property type="entry name" value="Tetratricopeptide repeat domain"/>
    <property type="match status" value="2"/>
</dbReference>
<dbReference type="EMBL" id="CP036349">
    <property type="protein sequence ID" value="QDV74297.1"/>
    <property type="molecule type" value="Genomic_DNA"/>
</dbReference>
<dbReference type="Pfam" id="PF01663">
    <property type="entry name" value="Phosphodiest"/>
    <property type="match status" value="1"/>
</dbReference>